<dbReference type="PANTHER" id="PTHR37984:SF5">
    <property type="entry name" value="PROTEIN NYNRIN-LIKE"/>
    <property type="match status" value="1"/>
</dbReference>
<dbReference type="Gene3D" id="3.10.10.10">
    <property type="entry name" value="HIV Type 1 Reverse Transcriptase, subunit A, domain 1"/>
    <property type="match status" value="1"/>
</dbReference>
<evidence type="ECO:0000259" key="1">
    <source>
        <dbReference type="Pfam" id="PF00078"/>
    </source>
</evidence>
<dbReference type="EMBL" id="BLXT01002394">
    <property type="protein sequence ID" value="GFN94005.1"/>
    <property type="molecule type" value="Genomic_DNA"/>
</dbReference>
<feature type="domain" description="Reverse transcriptase" evidence="1">
    <location>
        <begin position="226"/>
        <end position="329"/>
    </location>
</feature>
<proteinExistence type="predicted"/>
<dbReference type="InterPro" id="IPR000477">
    <property type="entry name" value="RT_dom"/>
</dbReference>
<comment type="caution">
    <text evidence="2">The sequence shown here is derived from an EMBL/GenBank/DDBJ whole genome shotgun (WGS) entry which is preliminary data.</text>
</comment>
<evidence type="ECO:0000313" key="3">
    <source>
        <dbReference type="Proteomes" id="UP000735302"/>
    </source>
</evidence>
<gene>
    <name evidence="2" type="ORF">PoB_002051100</name>
</gene>
<organism evidence="2 3">
    <name type="scientific">Plakobranchus ocellatus</name>
    <dbReference type="NCBI Taxonomy" id="259542"/>
    <lineage>
        <taxon>Eukaryota</taxon>
        <taxon>Metazoa</taxon>
        <taxon>Spiralia</taxon>
        <taxon>Lophotrochozoa</taxon>
        <taxon>Mollusca</taxon>
        <taxon>Gastropoda</taxon>
        <taxon>Heterobranchia</taxon>
        <taxon>Euthyneura</taxon>
        <taxon>Panpulmonata</taxon>
        <taxon>Sacoglossa</taxon>
        <taxon>Placobranchoidea</taxon>
        <taxon>Plakobranchidae</taxon>
        <taxon>Plakobranchus</taxon>
    </lineage>
</organism>
<dbReference type="InterPro" id="IPR043502">
    <property type="entry name" value="DNA/RNA_pol_sf"/>
</dbReference>
<dbReference type="PANTHER" id="PTHR37984">
    <property type="entry name" value="PROTEIN CBG26694"/>
    <property type="match status" value="1"/>
</dbReference>
<protein>
    <submittedName>
        <fullName evidence="2">Enzymatic polyprotein</fullName>
    </submittedName>
</protein>
<keyword evidence="3" id="KW-1185">Reference proteome</keyword>
<dbReference type="Pfam" id="PF00078">
    <property type="entry name" value="RVT_1"/>
    <property type="match status" value="1"/>
</dbReference>
<accession>A0AAV3ZDL6</accession>
<dbReference type="InterPro" id="IPR050951">
    <property type="entry name" value="Retrovirus_Pol_polyprotein"/>
</dbReference>
<dbReference type="SUPFAM" id="SSF56672">
    <property type="entry name" value="DNA/RNA polymerases"/>
    <property type="match status" value="1"/>
</dbReference>
<dbReference type="InterPro" id="IPR043128">
    <property type="entry name" value="Rev_trsase/Diguanyl_cyclase"/>
</dbReference>
<dbReference type="Gene3D" id="3.30.70.270">
    <property type="match status" value="1"/>
</dbReference>
<sequence length="355" mass="40316">MSCQHFLPESAGLNSSHLTPCSMKIRAANQNTIGIVGALILRITGFTQSMEPKTTRQIVFFSHSTDKFFLSMEACRDLGIISDTFPSIESVMTDSSAMHSDTDNPNIDRCHCPPRQTPPPLPTSLPFPATEENREKLERWLLDYYKSSTFNVCEHQKLPMMSGPPMRLIIDDDATPVAHHTPIPVPIHWQEKKKAGLDQDVRIGVIEPVPTGTPVSWCHRMVVCAKKSGKPRRTVDLQALNRHTTREKHHTQSPFHQARMVPLNTRKTTFDAWNGYHSIALDPKDRHLTTFITPWGRYKYCVCPQGYIASGDAYTRHFEEVVSDIDNKTKVINDTIMWIPSIEDIFLQAAKWLDL</sequence>
<evidence type="ECO:0000313" key="2">
    <source>
        <dbReference type="EMBL" id="GFN94005.1"/>
    </source>
</evidence>
<reference evidence="2 3" key="1">
    <citation type="journal article" date="2021" name="Elife">
        <title>Chloroplast acquisition without the gene transfer in kleptoplastic sea slugs, Plakobranchus ocellatus.</title>
        <authorList>
            <person name="Maeda T."/>
            <person name="Takahashi S."/>
            <person name="Yoshida T."/>
            <person name="Shimamura S."/>
            <person name="Takaki Y."/>
            <person name="Nagai Y."/>
            <person name="Toyoda A."/>
            <person name="Suzuki Y."/>
            <person name="Arimoto A."/>
            <person name="Ishii H."/>
            <person name="Satoh N."/>
            <person name="Nishiyama T."/>
            <person name="Hasebe M."/>
            <person name="Maruyama T."/>
            <person name="Minagawa J."/>
            <person name="Obokata J."/>
            <person name="Shigenobu S."/>
        </authorList>
    </citation>
    <scope>NUCLEOTIDE SEQUENCE [LARGE SCALE GENOMIC DNA]</scope>
</reference>
<dbReference type="Proteomes" id="UP000735302">
    <property type="component" value="Unassembled WGS sequence"/>
</dbReference>
<dbReference type="AlphaFoldDB" id="A0AAV3ZDL6"/>
<name>A0AAV3ZDL6_9GAST</name>